<dbReference type="VEuPathDB" id="FungiDB:P168DRAFT_288722"/>
<evidence type="ECO:0000256" key="7">
    <source>
        <dbReference type="ARBA" id="ARBA00022729"/>
    </source>
</evidence>
<feature type="transmembrane region" description="Helical" evidence="15">
    <location>
        <begin position="165"/>
        <end position="188"/>
    </location>
</feature>
<protein>
    <recommendedName>
        <fullName evidence="3">Store-operated calcium entry-associated regulatory factor</fullName>
    </recommendedName>
    <alternativeName>
        <fullName evidence="13">Transmembrane protein 66</fullName>
    </alternativeName>
</protein>
<keyword evidence="10 15" id="KW-1133">Transmembrane helix</keyword>
<keyword evidence="4" id="KW-0813">Transport</keyword>
<feature type="signal peptide" evidence="16">
    <location>
        <begin position="1"/>
        <end position="21"/>
    </location>
</feature>
<evidence type="ECO:0000256" key="13">
    <source>
        <dbReference type="ARBA" id="ARBA00031116"/>
    </source>
</evidence>
<keyword evidence="11" id="KW-0406">Ion transport</keyword>
<accession>A0A2I1DAB9</accession>
<proteinExistence type="inferred from homology"/>
<keyword evidence="7 16" id="KW-0732">Signal</keyword>
<dbReference type="Pfam" id="PF06682">
    <property type="entry name" value="SARAF"/>
    <property type="match status" value="1"/>
</dbReference>
<evidence type="ECO:0000256" key="1">
    <source>
        <dbReference type="ARBA" id="ARBA00004115"/>
    </source>
</evidence>
<keyword evidence="9" id="KW-0106">Calcium</keyword>
<dbReference type="GO" id="GO:0005789">
    <property type="term" value="C:endoplasmic reticulum membrane"/>
    <property type="evidence" value="ECO:0007669"/>
    <property type="project" value="UniProtKB-SubCell"/>
</dbReference>
<dbReference type="EMBL" id="MSFM01000003">
    <property type="protein sequence ID" value="PKY06827.1"/>
    <property type="molecule type" value="Genomic_DNA"/>
</dbReference>
<keyword evidence="18" id="KW-1185">Reference proteome</keyword>
<comment type="similarity">
    <text evidence="2">Belongs to the SARAF family.</text>
</comment>
<dbReference type="GO" id="GO:0006816">
    <property type="term" value="P:calcium ion transport"/>
    <property type="evidence" value="ECO:0007669"/>
    <property type="project" value="UniProtKB-KW"/>
</dbReference>
<feature type="region of interest" description="Disordered" evidence="14">
    <location>
        <begin position="268"/>
        <end position="316"/>
    </location>
</feature>
<feature type="chain" id="PRO_5014140457" description="Store-operated calcium entry-associated regulatory factor" evidence="16">
    <location>
        <begin position="22"/>
        <end position="316"/>
    </location>
</feature>
<dbReference type="InterPro" id="IPR009567">
    <property type="entry name" value="SARAF"/>
</dbReference>
<evidence type="ECO:0000313" key="17">
    <source>
        <dbReference type="EMBL" id="PKY06827.1"/>
    </source>
</evidence>
<name>A0A2I1DAB9_ASPC2</name>
<dbReference type="Proteomes" id="UP000234254">
    <property type="component" value="Unassembled WGS sequence"/>
</dbReference>
<dbReference type="RefSeq" id="XP_024695421.1">
    <property type="nucleotide sequence ID" value="XM_024836853.1"/>
</dbReference>
<dbReference type="PANTHER" id="PTHR15929:SF0">
    <property type="entry name" value="STORE-OPERATED CALCIUM ENTRY-ASSOCIATED REGULATORY FACTOR"/>
    <property type="match status" value="1"/>
</dbReference>
<dbReference type="GO" id="GO:2001256">
    <property type="term" value="P:regulation of store-operated calcium entry"/>
    <property type="evidence" value="ECO:0007669"/>
    <property type="project" value="InterPro"/>
</dbReference>
<gene>
    <name evidence="17" type="ORF">P168DRAFT_288722</name>
</gene>
<keyword evidence="5" id="KW-0109">Calcium transport</keyword>
<comment type="caution">
    <text evidence="17">The sequence shown here is derived from an EMBL/GenBank/DDBJ whole genome shotgun (WGS) entry which is preliminary data.</text>
</comment>
<keyword evidence="8" id="KW-0256">Endoplasmic reticulum</keyword>
<keyword evidence="12 15" id="KW-0472">Membrane</keyword>
<evidence type="ECO:0000256" key="11">
    <source>
        <dbReference type="ARBA" id="ARBA00023065"/>
    </source>
</evidence>
<keyword evidence="6 15" id="KW-0812">Transmembrane</keyword>
<feature type="region of interest" description="Disordered" evidence="14">
    <location>
        <begin position="208"/>
        <end position="242"/>
    </location>
</feature>
<evidence type="ECO:0000256" key="14">
    <source>
        <dbReference type="SAM" id="MobiDB-lite"/>
    </source>
</evidence>
<evidence type="ECO:0000256" key="10">
    <source>
        <dbReference type="ARBA" id="ARBA00022989"/>
    </source>
</evidence>
<evidence type="ECO:0000256" key="12">
    <source>
        <dbReference type="ARBA" id="ARBA00023136"/>
    </source>
</evidence>
<feature type="compositionally biased region" description="Gly residues" evidence="14">
    <location>
        <begin position="208"/>
        <end position="226"/>
    </location>
</feature>
<dbReference type="AlphaFoldDB" id="A0A2I1DAB9"/>
<evidence type="ECO:0000313" key="18">
    <source>
        <dbReference type="Proteomes" id="UP000234254"/>
    </source>
</evidence>
<evidence type="ECO:0000256" key="16">
    <source>
        <dbReference type="SAM" id="SignalP"/>
    </source>
</evidence>
<dbReference type="OrthoDB" id="20303at2759"/>
<dbReference type="GeneID" id="36544377"/>
<evidence type="ECO:0000256" key="6">
    <source>
        <dbReference type="ARBA" id="ARBA00022692"/>
    </source>
</evidence>
<organism evidence="17 18">
    <name type="scientific">Aspergillus campestris (strain IBT 28561)</name>
    <dbReference type="NCBI Taxonomy" id="1392248"/>
    <lineage>
        <taxon>Eukaryota</taxon>
        <taxon>Fungi</taxon>
        <taxon>Dikarya</taxon>
        <taxon>Ascomycota</taxon>
        <taxon>Pezizomycotina</taxon>
        <taxon>Eurotiomycetes</taxon>
        <taxon>Eurotiomycetidae</taxon>
        <taxon>Eurotiales</taxon>
        <taxon>Aspergillaceae</taxon>
        <taxon>Aspergillus</taxon>
        <taxon>Aspergillus subgen. Circumdati</taxon>
    </lineage>
</organism>
<sequence>MNPLALLQLLLSLSLITPTLASSRSTQRPPGKNAILLSTVQSLTLRSNRQTSSRRVSPIPQLKCTGPSKRLCDMYPIDVMRCNNEGYDYDEEDIQWTCTADLPPELKLGATDVICEGYRDADDPWVLKGSCGVEYRMLLTELGEKRFGPVREDERLWNRGGGPRGVMAVLGDLIFFGFMAAVFVLILWPMVRQCFGLRGGGPPGRFGRGWGGGGWGGDDGGDGGPYPGQPPPPYSSCVGDDGFASTRNGQGWRPGFWTGALGGAAAGYQMGRRSNSSSSSFGSRRAARDDPGEGSSGSSRFSTPTTSTGFGSTRRR</sequence>
<evidence type="ECO:0000256" key="4">
    <source>
        <dbReference type="ARBA" id="ARBA00022448"/>
    </source>
</evidence>
<feature type="compositionally biased region" description="Low complexity" evidence="14">
    <location>
        <begin position="271"/>
        <end position="284"/>
    </location>
</feature>
<reference evidence="17" key="1">
    <citation type="submission" date="2016-12" db="EMBL/GenBank/DDBJ databases">
        <title>The genomes of Aspergillus section Nigri reveals drivers in fungal speciation.</title>
        <authorList>
            <consortium name="DOE Joint Genome Institute"/>
            <person name="Vesth T.C."/>
            <person name="Nybo J."/>
            <person name="Theobald S."/>
            <person name="Brandl J."/>
            <person name="Frisvad J.C."/>
            <person name="Nielsen K.F."/>
            <person name="Lyhne E.K."/>
            <person name="Kogle M.E."/>
            <person name="Kuo A."/>
            <person name="Riley R."/>
            <person name="Clum A."/>
            <person name="Nolan M."/>
            <person name="Lipzen A."/>
            <person name="Salamov A."/>
            <person name="Henrissat B."/>
            <person name="Wiebenga A."/>
            <person name="De vries R.P."/>
            <person name="Grigoriev I.V."/>
            <person name="Mortensen U.H."/>
            <person name="Andersen M.R."/>
            <person name="Baker S.E."/>
        </authorList>
    </citation>
    <scope>NUCLEOTIDE SEQUENCE</scope>
    <source>
        <strain evidence="17">IBT 28561</strain>
    </source>
</reference>
<comment type="subcellular location">
    <subcellularLocation>
        <location evidence="1">Endoplasmic reticulum membrane</location>
        <topology evidence="1">Single-pass type I membrane protein</topology>
    </subcellularLocation>
</comment>
<evidence type="ECO:0000256" key="2">
    <source>
        <dbReference type="ARBA" id="ARBA00006833"/>
    </source>
</evidence>
<evidence type="ECO:0000256" key="15">
    <source>
        <dbReference type="SAM" id="Phobius"/>
    </source>
</evidence>
<evidence type="ECO:0000256" key="5">
    <source>
        <dbReference type="ARBA" id="ARBA00022568"/>
    </source>
</evidence>
<evidence type="ECO:0000256" key="9">
    <source>
        <dbReference type="ARBA" id="ARBA00022837"/>
    </source>
</evidence>
<evidence type="ECO:0000256" key="8">
    <source>
        <dbReference type="ARBA" id="ARBA00022824"/>
    </source>
</evidence>
<evidence type="ECO:0000256" key="3">
    <source>
        <dbReference type="ARBA" id="ARBA00016584"/>
    </source>
</evidence>
<feature type="compositionally biased region" description="Low complexity" evidence="14">
    <location>
        <begin position="296"/>
        <end position="316"/>
    </location>
</feature>
<dbReference type="PANTHER" id="PTHR15929">
    <property type="entry name" value="STORE-OPERATED CALCIUM ENTRY-ASSOCIATED REGULATORY FACTOR"/>
    <property type="match status" value="1"/>
</dbReference>